<proteinExistence type="predicted"/>
<evidence type="ECO:0000313" key="2">
    <source>
        <dbReference type="EMBL" id="KRY03915.1"/>
    </source>
</evidence>
<sequence>MKRHITTCPLSRSSLRRLGEWRKSVGVRTPSGNNRLGAMQEHQAR</sequence>
<organism evidence="2 3">
    <name type="scientific">Trichinella patagoniensis</name>
    <dbReference type="NCBI Taxonomy" id="990121"/>
    <lineage>
        <taxon>Eukaryota</taxon>
        <taxon>Metazoa</taxon>
        <taxon>Ecdysozoa</taxon>
        <taxon>Nematoda</taxon>
        <taxon>Enoplea</taxon>
        <taxon>Dorylaimia</taxon>
        <taxon>Trichinellida</taxon>
        <taxon>Trichinellidae</taxon>
        <taxon>Trichinella</taxon>
    </lineage>
</organism>
<evidence type="ECO:0000256" key="1">
    <source>
        <dbReference type="SAM" id="MobiDB-lite"/>
    </source>
</evidence>
<feature type="region of interest" description="Disordered" evidence="1">
    <location>
        <begin position="25"/>
        <end position="45"/>
    </location>
</feature>
<gene>
    <name evidence="2" type="ORF">T12_12078</name>
</gene>
<dbReference type="Proteomes" id="UP000054783">
    <property type="component" value="Unassembled WGS sequence"/>
</dbReference>
<name>A0A0V0YUW0_9BILA</name>
<dbReference type="AlphaFoldDB" id="A0A0V0YUW0"/>
<evidence type="ECO:0000313" key="3">
    <source>
        <dbReference type="Proteomes" id="UP000054783"/>
    </source>
</evidence>
<dbReference type="EMBL" id="JYDQ01002377">
    <property type="protein sequence ID" value="KRY03915.1"/>
    <property type="molecule type" value="Genomic_DNA"/>
</dbReference>
<reference evidence="2 3" key="1">
    <citation type="submission" date="2015-01" db="EMBL/GenBank/DDBJ databases">
        <title>Evolution of Trichinella species and genotypes.</title>
        <authorList>
            <person name="Korhonen P.K."/>
            <person name="Edoardo P."/>
            <person name="Giuseppe L.R."/>
            <person name="Gasser R.B."/>
        </authorList>
    </citation>
    <scope>NUCLEOTIDE SEQUENCE [LARGE SCALE GENOMIC DNA]</scope>
    <source>
        <strain evidence="2">ISS2496</strain>
    </source>
</reference>
<keyword evidence="3" id="KW-1185">Reference proteome</keyword>
<protein>
    <submittedName>
        <fullName evidence="2">Uncharacterized protein</fullName>
    </submittedName>
</protein>
<comment type="caution">
    <text evidence="2">The sequence shown here is derived from an EMBL/GenBank/DDBJ whole genome shotgun (WGS) entry which is preliminary data.</text>
</comment>
<accession>A0A0V0YUW0</accession>